<feature type="transmembrane region" description="Helical" evidence="1">
    <location>
        <begin position="181"/>
        <end position="202"/>
    </location>
</feature>
<feature type="transmembrane region" description="Helical" evidence="1">
    <location>
        <begin position="6"/>
        <end position="28"/>
    </location>
</feature>
<keyword evidence="1" id="KW-0812">Transmembrane</keyword>
<gene>
    <name evidence="2" type="ORF">C1I95_08710</name>
</gene>
<evidence type="ECO:0000313" key="2">
    <source>
        <dbReference type="EMBL" id="PZG20835.1"/>
    </source>
</evidence>
<name>A0A2W2EX45_9ACTN</name>
<evidence type="ECO:0000256" key="1">
    <source>
        <dbReference type="SAM" id="Phobius"/>
    </source>
</evidence>
<dbReference type="EMBL" id="POTY01000037">
    <property type="protein sequence ID" value="PZG20835.1"/>
    <property type="molecule type" value="Genomic_DNA"/>
</dbReference>
<dbReference type="Pfam" id="PF06197">
    <property type="entry name" value="DUF998"/>
    <property type="match status" value="1"/>
</dbReference>
<reference evidence="2 3" key="1">
    <citation type="submission" date="2018-01" db="EMBL/GenBank/DDBJ databases">
        <title>Draft genome sequence of Jishengella sp. NA12.</title>
        <authorList>
            <person name="Sahin N."/>
            <person name="Ay H."/>
            <person name="Saygin H."/>
        </authorList>
    </citation>
    <scope>NUCLEOTIDE SEQUENCE [LARGE SCALE GENOMIC DNA]</scope>
    <source>
        <strain evidence="2 3">NA12</strain>
    </source>
</reference>
<dbReference type="Proteomes" id="UP000248924">
    <property type="component" value="Unassembled WGS sequence"/>
</dbReference>
<evidence type="ECO:0000313" key="3">
    <source>
        <dbReference type="Proteomes" id="UP000248924"/>
    </source>
</evidence>
<organism evidence="2 3">
    <name type="scientific">Micromonospora craterilacus</name>
    <dbReference type="NCBI Taxonomy" id="1655439"/>
    <lineage>
        <taxon>Bacteria</taxon>
        <taxon>Bacillati</taxon>
        <taxon>Actinomycetota</taxon>
        <taxon>Actinomycetes</taxon>
        <taxon>Micromonosporales</taxon>
        <taxon>Micromonosporaceae</taxon>
        <taxon>Micromonospora</taxon>
    </lineage>
</organism>
<keyword evidence="1" id="KW-1133">Transmembrane helix</keyword>
<dbReference type="OrthoDB" id="8159487at2"/>
<feature type="transmembrane region" description="Helical" evidence="1">
    <location>
        <begin position="150"/>
        <end position="169"/>
    </location>
</feature>
<feature type="transmembrane region" description="Helical" evidence="1">
    <location>
        <begin position="49"/>
        <end position="70"/>
    </location>
</feature>
<dbReference type="RefSeq" id="WP_111213280.1">
    <property type="nucleotide sequence ID" value="NZ_POTY01000037.1"/>
</dbReference>
<feature type="transmembrane region" description="Helical" evidence="1">
    <location>
        <begin position="76"/>
        <end position="96"/>
    </location>
</feature>
<proteinExistence type="predicted"/>
<feature type="transmembrane region" description="Helical" evidence="1">
    <location>
        <begin position="125"/>
        <end position="144"/>
    </location>
</feature>
<dbReference type="AlphaFoldDB" id="A0A2W2EX45"/>
<protein>
    <submittedName>
        <fullName evidence="2">DUF998 domain-containing protein</fullName>
    </submittedName>
</protein>
<comment type="caution">
    <text evidence="2">The sequence shown here is derived from an EMBL/GenBank/DDBJ whole genome shotgun (WGS) entry which is preliminary data.</text>
</comment>
<keyword evidence="3" id="KW-1185">Reference proteome</keyword>
<keyword evidence="1" id="KW-0472">Membrane</keyword>
<dbReference type="InterPro" id="IPR009339">
    <property type="entry name" value="DUF998"/>
</dbReference>
<sequence>MDLVADVSLVAGIAGTVLFVVTFLLDGLTRPGYDPVRHPVSALALGGRGWVQTANFLVSGLLVTAAAPGLHAATGSGWLAASVAVFGLALLASGVFPMDPMRGYPPGTPDVTPTTYSRRHQVHDWAGVVVFGSLPVAALAAALALDDRRWAVLSGAAAAGLVVLFLWFGSAWERDSPRAGLVQRAYIIVGWAWLGALCWHLLP</sequence>
<accession>A0A2W2EX45</accession>